<organism evidence="1 2">
    <name type="scientific">Leisingera methylohalidivorans DSM 14336</name>
    <dbReference type="NCBI Taxonomy" id="999552"/>
    <lineage>
        <taxon>Bacteria</taxon>
        <taxon>Pseudomonadati</taxon>
        <taxon>Pseudomonadota</taxon>
        <taxon>Alphaproteobacteria</taxon>
        <taxon>Rhodobacterales</taxon>
        <taxon>Roseobacteraceae</taxon>
        <taxon>Leisingera</taxon>
    </lineage>
</organism>
<dbReference type="OrthoDB" id="7862589at2"/>
<dbReference type="AlphaFoldDB" id="V9W1L6"/>
<dbReference type="PATRIC" id="fig|999552.6.peg.4403"/>
<evidence type="ECO:0000313" key="2">
    <source>
        <dbReference type="Proteomes" id="UP000018780"/>
    </source>
</evidence>
<dbReference type="RefSeq" id="WP_024092358.1">
    <property type="nucleotide sequence ID" value="NC_023136.1"/>
</dbReference>
<dbReference type="Proteomes" id="UP000018780">
    <property type="component" value="Plasmid unnamed2"/>
</dbReference>
<dbReference type="EMBL" id="CP006775">
    <property type="protein sequence ID" value="AHD03560.1"/>
    <property type="molecule type" value="Genomic_DNA"/>
</dbReference>
<name>V9W1L6_9RHOB</name>
<sequence>MSETQQNLRVRLGPVASALIEGTAENRQEALDRAITDLQERAVRNADEREGQVLGTGSLQGLESRVEAQGERLSALRFSVMKEMQMIRLLIASLMSKSDTSQQELLAFATEAVETLRRDSSLVLEKEHANLASQEAAFQDAIRRDMQQGSDGLEREAEVEIER</sequence>
<evidence type="ECO:0000313" key="1">
    <source>
        <dbReference type="EMBL" id="AHD03560.1"/>
    </source>
</evidence>
<reference evidence="1 2" key="1">
    <citation type="submission" date="2013-09" db="EMBL/GenBank/DDBJ databases">
        <authorList>
            <consortium name="DOE Joint Genome Institute"/>
            <person name="Klenk H.-P."/>
            <person name="Huntemann M."/>
            <person name="Han J."/>
            <person name="Chen A."/>
            <person name="Kyrpides N."/>
            <person name="Mavromatis K."/>
            <person name="Markowitz V."/>
            <person name="Palaniappan K."/>
            <person name="Ivanova N."/>
            <person name="Schaumberg A."/>
            <person name="Pati A."/>
            <person name="Liolios K."/>
            <person name="Nordberg H.P."/>
            <person name="Cantor M.N."/>
            <person name="Hua S.X."/>
            <person name="Woyke T."/>
        </authorList>
    </citation>
    <scope>NUCLEOTIDE SEQUENCE [LARGE SCALE GENOMIC DNA]</scope>
    <source>
        <strain evidence="1 2">DSM 14336</strain>
        <plasmid evidence="2">2</plasmid>
    </source>
</reference>
<protein>
    <submittedName>
        <fullName evidence="1">Uncharacterized protein</fullName>
    </submittedName>
</protein>
<dbReference type="HOGENOM" id="CLU_1625031_0_0_5"/>
<accession>V9W1L6</accession>
<dbReference type="KEGG" id="lmd:METH_22285"/>
<proteinExistence type="predicted"/>
<keyword evidence="2" id="KW-1185">Reference proteome</keyword>
<gene>
    <name evidence="1" type="ORF">METH_22285</name>
</gene>
<keyword evidence="1" id="KW-0614">Plasmid</keyword>
<geneLocation type="plasmid" evidence="2">
    <name>2</name>
</geneLocation>